<dbReference type="InterPro" id="IPR006175">
    <property type="entry name" value="YjgF/YER057c/UK114"/>
</dbReference>
<reference evidence="2" key="1">
    <citation type="submission" date="2023-02" db="EMBL/GenBank/DDBJ databases">
        <title>Genome of Flavobacteriaceae gen. nov. sp. strain F89.</title>
        <authorList>
            <person name="Wang Y."/>
        </authorList>
    </citation>
    <scope>NUCLEOTIDE SEQUENCE</scope>
    <source>
        <strain evidence="2">F89</strain>
    </source>
</reference>
<organism evidence="2 3">
    <name type="scientific">Cerina litoralis</name>
    <dbReference type="NCBI Taxonomy" id="2874477"/>
    <lineage>
        <taxon>Bacteria</taxon>
        <taxon>Pseudomonadati</taxon>
        <taxon>Bacteroidota</taxon>
        <taxon>Flavobacteriia</taxon>
        <taxon>Flavobacteriales</taxon>
        <taxon>Flavobacteriaceae</taxon>
        <taxon>Cerina</taxon>
    </lineage>
</organism>
<dbReference type="RefSeq" id="WP_317900468.1">
    <property type="nucleotide sequence ID" value="NZ_JAIRBC010000001.1"/>
</dbReference>
<dbReference type="InterPro" id="IPR035959">
    <property type="entry name" value="RutC-like_sf"/>
</dbReference>
<name>A0AAE3ETJ4_9FLAO</name>
<dbReference type="GO" id="GO:0019239">
    <property type="term" value="F:deaminase activity"/>
    <property type="evidence" value="ECO:0007669"/>
    <property type="project" value="TreeGrafter"/>
</dbReference>
<protein>
    <submittedName>
        <fullName evidence="2">RidA family protein</fullName>
    </submittedName>
</protein>
<dbReference type="GO" id="GO:0005829">
    <property type="term" value="C:cytosol"/>
    <property type="evidence" value="ECO:0007669"/>
    <property type="project" value="TreeGrafter"/>
</dbReference>
<dbReference type="EMBL" id="JAIRBC010000001">
    <property type="protein sequence ID" value="MCG2459321.1"/>
    <property type="molecule type" value="Genomic_DNA"/>
</dbReference>
<comment type="caution">
    <text evidence="2">The sequence shown here is derived from an EMBL/GenBank/DDBJ whole genome shotgun (WGS) entry which is preliminary data.</text>
</comment>
<accession>A0AAE3ETJ4</accession>
<keyword evidence="3" id="KW-1185">Reference proteome</keyword>
<gene>
    <name evidence="2" type="ORF">K8352_01010</name>
</gene>
<evidence type="ECO:0000256" key="1">
    <source>
        <dbReference type="ARBA" id="ARBA00010552"/>
    </source>
</evidence>
<dbReference type="SUPFAM" id="SSF55298">
    <property type="entry name" value="YjgF-like"/>
    <property type="match status" value="1"/>
</dbReference>
<evidence type="ECO:0000313" key="3">
    <source>
        <dbReference type="Proteomes" id="UP001200642"/>
    </source>
</evidence>
<dbReference type="AlphaFoldDB" id="A0AAE3ETJ4"/>
<dbReference type="PANTHER" id="PTHR11803:SF58">
    <property type="entry name" value="PROTEIN HMF1-RELATED"/>
    <property type="match status" value="1"/>
</dbReference>
<proteinExistence type="inferred from homology"/>
<comment type="similarity">
    <text evidence="1">Belongs to the RutC family.</text>
</comment>
<dbReference type="Pfam" id="PF01042">
    <property type="entry name" value="Ribonuc_L-PSP"/>
    <property type="match status" value="1"/>
</dbReference>
<sequence length="154" mass="16665">MKTERRSAIKKLFTSAAALLGVGYVAKANGIGSKEKEVGEVTEFQDVPLFSGHTTYNNIVYIAGKGAHVAPFEIKAHTEIVLQELEKELIKAGSSMDKVLKVSVFLNDIADYKGMNEVYKGRFGKRPPVRTTVAVAKGGVPGDSLVEMDCIAYV</sequence>
<evidence type="ECO:0000313" key="2">
    <source>
        <dbReference type="EMBL" id="MCG2459321.1"/>
    </source>
</evidence>
<dbReference type="Gene3D" id="3.30.1330.40">
    <property type="entry name" value="RutC-like"/>
    <property type="match status" value="1"/>
</dbReference>
<dbReference type="PANTHER" id="PTHR11803">
    <property type="entry name" value="2-IMINOBUTANOATE/2-IMINOPROPANOATE DEAMINASE RIDA"/>
    <property type="match status" value="1"/>
</dbReference>
<dbReference type="Proteomes" id="UP001200642">
    <property type="component" value="Unassembled WGS sequence"/>
</dbReference>
<dbReference type="CDD" id="cd00448">
    <property type="entry name" value="YjgF_YER057c_UK114_family"/>
    <property type="match status" value="1"/>
</dbReference>